<feature type="transmembrane region" description="Helical" evidence="7">
    <location>
        <begin position="191"/>
        <end position="213"/>
    </location>
</feature>
<comment type="similarity">
    <text evidence="2">Belongs to the nucleobase:cation symporter-2 (NCS2) (TC 2.A.40) family.</text>
</comment>
<feature type="transmembrane region" description="Helical" evidence="7">
    <location>
        <begin position="168"/>
        <end position="185"/>
    </location>
</feature>
<accession>A0A6D2I5W1</accession>
<comment type="caution">
    <text evidence="8">The sequence shown here is derived from an EMBL/GenBank/DDBJ whole genome shotgun (WGS) entry which is preliminary data.</text>
</comment>
<feature type="transmembrane region" description="Helical" evidence="7">
    <location>
        <begin position="372"/>
        <end position="394"/>
    </location>
</feature>
<comment type="subcellular location">
    <subcellularLocation>
        <location evidence="1">Membrane</location>
        <topology evidence="1">Multi-pass membrane protein</topology>
    </subcellularLocation>
</comment>
<feature type="transmembrane region" description="Helical" evidence="7">
    <location>
        <begin position="333"/>
        <end position="351"/>
    </location>
</feature>
<evidence type="ECO:0000256" key="5">
    <source>
        <dbReference type="ARBA" id="ARBA00023136"/>
    </source>
</evidence>
<evidence type="ECO:0000256" key="6">
    <source>
        <dbReference type="SAM" id="MobiDB-lite"/>
    </source>
</evidence>
<dbReference type="AlphaFoldDB" id="A0A6D2I5W1"/>
<keyword evidence="3 7" id="KW-0812">Transmembrane</keyword>
<evidence type="ECO:0000256" key="4">
    <source>
        <dbReference type="ARBA" id="ARBA00022989"/>
    </source>
</evidence>
<dbReference type="PANTHER" id="PTHR11119">
    <property type="entry name" value="XANTHINE-URACIL / VITAMIN C PERMEASE FAMILY MEMBER"/>
    <property type="match status" value="1"/>
</dbReference>
<keyword evidence="9" id="KW-1185">Reference proteome</keyword>
<evidence type="ECO:0000313" key="9">
    <source>
        <dbReference type="Proteomes" id="UP000467841"/>
    </source>
</evidence>
<dbReference type="Proteomes" id="UP000467841">
    <property type="component" value="Unassembled WGS sequence"/>
</dbReference>
<dbReference type="InterPro" id="IPR006043">
    <property type="entry name" value="NCS2"/>
</dbReference>
<feature type="transmembrane region" description="Helical" evidence="7">
    <location>
        <begin position="79"/>
        <end position="97"/>
    </location>
</feature>
<dbReference type="Pfam" id="PF00860">
    <property type="entry name" value="Xan_ur_permease"/>
    <property type="match status" value="1"/>
</dbReference>
<feature type="transmembrane region" description="Helical" evidence="7">
    <location>
        <begin position="432"/>
        <end position="449"/>
    </location>
</feature>
<gene>
    <name evidence="8" type="ORF">MERR_LOCUS7974</name>
</gene>
<evidence type="ECO:0000256" key="2">
    <source>
        <dbReference type="ARBA" id="ARBA00008821"/>
    </source>
</evidence>
<feature type="transmembrane region" description="Helical" evidence="7">
    <location>
        <begin position="140"/>
        <end position="161"/>
    </location>
</feature>
<feature type="transmembrane region" description="Helical" evidence="7">
    <location>
        <begin position="44"/>
        <end position="67"/>
    </location>
</feature>
<proteinExistence type="inferred from homology"/>
<dbReference type="OrthoDB" id="1641903at2759"/>
<feature type="transmembrane region" description="Helical" evidence="7">
    <location>
        <begin position="400"/>
        <end position="420"/>
    </location>
</feature>
<organism evidence="8 9">
    <name type="scientific">Microthlaspi erraticum</name>
    <dbReference type="NCBI Taxonomy" id="1685480"/>
    <lineage>
        <taxon>Eukaryota</taxon>
        <taxon>Viridiplantae</taxon>
        <taxon>Streptophyta</taxon>
        <taxon>Embryophyta</taxon>
        <taxon>Tracheophyta</taxon>
        <taxon>Spermatophyta</taxon>
        <taxon>Magnoliopsida</taxon>
        <taxon>eudicotyledons</taxon>
        <taxon>Gunneridae</taxon>
        <taxon>Pentapetalae</taxon>
        <taxon>rosids</taxon>
        <taxon>malvids</taxon>
        <taxon>Brassicales</taxon>
        <taxon>Brassicaceae</taxon>
        <taxon>Coluteocarpeae</taxon>
        <taxon>Microthlaspi</taxon>
    </lineage>
</organism>
<evidence type="ECO:0000256" key="3">
    <source>
        <dbReference type="ARBA" id="ARBA00022692"/>
    </source>
</evidence>
<evidence type="ECO:0000256" key="7">
    <source>
        <dbReference type="SAM" id="Phobius"/>
    </source>
</evidence>
<evidence type="ECO:0000313" key="8">
    <source>
        <dbReference type="EMBL" id="CAA7020739.1"/>
    </source>
</evidence>
<reference evidence="8" key="1">
    <citation type="submission" date="2020-01" db="EMBL/GenBank/DDBJ databases">
        <authorList>
            <person name="Mishra B."/>
        </authorList>
    </citation>
    <scope>NUCLEOTIDE SEQUENCE [LARGE SCALE GENOMIC DNA]</scope>
</reference>
<dbReference type="GO" id="GO:0016020">
    <property type="term" value="C:membrane"/>
    <property type="evidence" value="ECO:0007669"/>
    <property type="project" value="UniProtKB-SubCell"/>
</dbReference>
<feature type="transmembrane region" description="Helical" evidence="7">
    <location>
        <begin position="225"/>
        <end position="251"/>
    </location>
</feature>
<name>A0A6D2I5W1_9BRAS</name>
<evidence type="ECO:0000256" key="1">
    <source>
        <dbReference type="ARBA" id="ARBA00004141"/>
    </source>
</evidence>
<dbReference type="NCBIfam" id="NF037981">
    <property type="entry name" value="NCS2_1"/>
    <property type="match status" value="1"/>
</dbReference>
<dbReference type="EMBL" id="CACVBM020000555">
    <property type="protein sequence ID" value="CAA7020739.1"/>
    <property type="molecule type" value="Genomic_DNA"/>
</dbReference>
<dbReference type="GO" id="GO:0022857">
    <property type="term" value="F:transmembrane transporter activity"/>
    <property type="evidence" value="ECO:0007669"/>
    <property type="project" value="InterPro"/>
</dbReference>
<keyword evidence="5 7" id="KW-0472">Membrane</keyword>
<sequence>MSSGGGEKAAPPQKQDDLQPHAVKDQLSGITYCLTSPPPWPETILLAFQHYLVMLGTTVIIPTMLVSKIDGRNEDKVKMIQTLLFVSGLNTLLQSFFGTRLPAVVGASYSYVPTTVSIILADRYSDILDPQEKFEKMMRGIQGALIAASLLQILVGFSGLWRNVARCLSPLSAVPLVAFAGFGLYEQGFPLLAKCIETGLLEIILLVIFSQYIPHLMQGERYSIFFHRFAVIFSVVIVWIIALIITISGAYSNAAINTQISCRTDRAGLISTAPWIRVPYPFQWGPPTFNAGEAVAMMAASFVSLVESTGTYIAVSRYASATPIPPSVLSRGIGWQGFGILLCGFFGAANATSVSVENAGLLAVTRVGNRRVVQISAGFMIFFSILGKFGAIFASIPSPIVAALYCLFFAYVGAGGLSLLQFCNLNSFRTKFILGFSIFMGLSIPQYFYQYTTLDYYGPVRTNATWFNNMINVPFSSKAFVSGVLAFFLDMTLPPKDETTKKDRGMIWWKRFRSFKSDNRSEEFYSLPFNLSNYFPSH</sequence>
<keyword evidence="4 7" id="KW-1133">Transmembrane helix</keyword>
<feature type="region of interest" description="Disordered" evidence="6">
    <location>
        <begin position="1"/>
        <end position="20"/>
    </location>
</feature>
<feature type="transmembrane region" description="Helical" evidence="7">
    <location>
        <begin position="469"/>
        <end position="489"/>
    </location>
</feature>
<protein>
    <submittedName>
        <fullName evidence="8">Uncharacterized protein</fullName>
    </submittedName>
</protein>